<protein>
    <submittedName>
        <fullName evidence="1">Uncharacterized protein</fullName>
    </submittedName>
</protein>
<accession>A0A518FN68</accession>
<evidence type="ECO:0000313" key="1">
    <source>
        <dbReference type="EMBL" id="QDV17798.1"/>
    </source>
</evidence>
<dbReference type="Proteomes" id="UP000320839">
    <property type="component" value="Chromosome"/>
</dbReference>
<sequence length="64" mass="7778">MLIDYPVESNYWADSSCVMCMFVAKMHHVHCGIAWERIFWSREQKDSQQTGIDWLFHKIREEKE</sequence>
<proteinExistence type="predicted"/>
<evidence type="ECO:0000313" key="2">
    <source>
        <dbReference type="Proteomes" id="UP000320839"/>
    </source>
</evidence>
<gene>
    <name evidence="1" type="ORF">Pan153_24530</name>
</gene>
<name>A0A518FN68_9PLAN</name>
<dbReference type="AlphaFoldDB" id="A0A518FN68"/>
<reference evidence="1 2" key="1">
    <citation type="submission" date="2019-02" db="EMBL/GenBank/DDBJ databases">
        <title>Deep-cultivation of Planctomycetes and their phenomic and genomic characterization uncovers novel biology.</title>
        <authorList>
            <person name="Wiegand S."/>
            <person name="Jogler M."/>
            <person name="Boedeker C."/>
            <person name="Pinto D."/>
            <person name="Vollmers J."/>
            <person name="Rivas-Marin E."/>
            <person name="Kohn T."/>
            <person name="Peeters S.H."/>
            <person name="Heuer A."/>
            <person name="Rast P."/>
            <person name="Oberbeckmann S."/>
            <person name="Bunk B."/>
            <person name="Jeske O."/>
            <person name="Meyerdierks A."/>
            <person name="Storesund J.E."/>
            <person name="Kallscheuer N."/>
            <person name="Luecker S."/>
            <person name="Lage O.M."/>
            <person name="Pohl T."/>
            <person name="Merkel B.J."/>
            <person name="Hornburger P."/>
            <person name="Mueller R.-W."/>
            <person name="Bruemmer F."/>
            <person name="Labrenz M."/>
            <person name="Spormann A.M."/>
            <person name="Op den Camp H."/>
            <person name="Overmann J."/>
            <person name="Amann R."/>
            <person name="Jetten M.S.M."/>
            <person name="Mascher T."/>
            <person name="Medema M.H."/>
            <person name="Devos D.P."/>
            <person name="Kaster A.-K."/>
            <person name="Ovreas L."/>
            <person name="Rohde M."/>
            <person name="Galperin M.Y."/>
            <person name="Jogler C."/>
        </authorList>
    </citation>
    <scope>NUCLEOTIDE SEQUENCE [LARGE SCALE GENOMIC DNA]</scope>
    <source>
        <strain evidence="1 2">Pan153</strain>
    </source>
</reference>
<dbReference type="EMBL" id="CP036317">
    <property type="protein sequence ID" value="QDV17798.1"/>
    <property type="molecule type" value="Genomic_DNA"/>
</dbReference>
<organism evidence="1 2">
    <name type="scientific">Gimesia panareensis</name>
    <dbReference type="NCBI Taxonomy" id="2527978"/>
    <lineage>
        <taxon>Bacteria</taxon>
        <taxon>Pseudomonadati</taxon>
        <taxon>Planctomycetota</taxon>
        <taxon>Planctomycetia</taxon>
        <taxon>Planctomycetales</taxon>
        <taxon>Planctomycetaceae</taxon>
        <taxon>Gimesia</taxon>
    </lineage>
</organism>